<dbReference type="InterPro" id="IPR000814">
    <property type="entry name" value="TBP"/>
</dbReference>
<dbReference type="PRINTS" id="PR00686">
    <property type="entry name" value="TIFACTORIID"/>
</dbReference>
<keyword evidence="4" id="KW-0804">Transcription</keyword>
<dbReference type="CDD" id="cd04516">
    <property type="entry name" value="TBP_eukaryotes"/>
    <property type="match status" value="1"/>
</dbReference>
<dbReference type="GO" id="GO:0006352">
    <property type="term" value="P:DNA-templated transcription initiation"/>
    <property type="evidence" value="ECO:0007669"/>
    <property type="project" value="InterPro"/>
</dbReference>
<dbReference type="SUPFAM" id="SSF53613">
    <property type="entry name" value="Ribokinase-like"/>
    <property type="match status" value="1"/>
</dbReference>
<evidence type="ECO:0000256" key="1">
    <source>
        <dbReference type="ARBA" id="ARBA00004123"/>
    </source>
</evidence>
<evidence type="ECO:0000313" key="8">
    <source>
        <dbReference type="EMBL" id="KFD72013.1"/>
    </source>
</evidence>
<evidence type="ECO:0000256" key="4">
    <source>
        <dbReference type="ARBA" id="ARBA00023163"/>
    </source>
</evidence>
<keyword evidence="3" id="KW-0238">DNA-binding</keyword>
<dbReference type="GO" id="GO:0005634">
    <property type="term" value="C:nucleus"/>
    <property type="evidence" value="ECO:0007669"/>
    <property type="project" value="UniProtKB-SubCell"/>
</dbReference>
<keyword evidence="5" id="KW-0539">Nucleus</keyword>
<dbReference type="InterPro" id="IPR013749">
    <property type="entry name" value="PM/HMP-P_kinase-1"/>
</dbReference>
<dbReference type="Proteomes" id="UP000030758">
    <property type="component" value="Unassembled WGS sequence"/>
</dbReference>
<dbReference type="FunFam" id="3.30.310.10:FF:000001">
    <property type="entry name" value="TATA-box-binding protein 2"/>
    <property type="match status" value="1"/>
</dbReference>
<feature type="domain" description="Pyridoxamine kinase/Phosphomethylpyrimidine kinase" evidence="7">
    <location>
        <begin position="423"/>
        <end position="574"/>
    </location>
</feature>
<evidence type="ECO:0000256" key="5">
    <source>
        <dbReference type="ARBA" id="ARBA00023242"/>
    </source>
</evidence>
<comment type="subcellular location">
    <subcellularLocation>
        <location evidence="1">Nucleus</location>
    </subcellularLocation>
</comment>
<organism evidence="8">
    <name type="scientific">Trichuris suis</name>
    <name type="common">pig whipworm</name>
    <dbReference type="NCBI Taxonomy" id="68888"/>
    <lineage>
        <taxon>Eukaryota</taxon>
        <taxon>Metazoa</taxon>
        <taxon>Ecdysozoa</taxon>
        <taxon>Nematoda</taxon>
        <taxon>Enoplea</taxon>
        <taxon>Dorylaimia</taxon>
        <taxon>Trichinellida</taxon>
        <taxon>Trichuridae</taxon>
        <taxon>Trichuris</taxon>
    </lineage>
</organism>
<name>A0A085NRB7_9BILA</name>
<reference evidence="8" key="1">
    <citation type="journal article" date="2014" name="Nat. Genet.">
        <title>Genome and transcriptome of the porcine whipworm Trichuris suis.</title>
        <authorList>
            <person name="Jex A.R."/>
            <person name="Nejsum P."/>
            <person name="Schwarz E.M."/>
            <person name="Hu L."/>
            <person name="Young N.D."/>
            <person name="Hall R.S."/>
            <person name="Korhonen P.K."/>
            <person name="Liao S."/>
            <person name="Thamsborg S."/>
            <person name="Xia J."/>
            <person name="Xu P."/>
            <person name="Wang S."/>
            <person name="Scheerlinck J.P."/>
            <person name="Hofmann A."/>
            <person name="Sternberg P.W."/>
            <person name="Wang J."/>
            <person name="Gasser R.B."/>
        </authorList>
    </citation>
    <scope>NUCLEOTIDE SEQUENCE [LARGE SCALE GENOMIC DNA]</scope>
    <source>
        <strain evidence="8">DCEP-RM93F</strain>
    </source>
</reference>
<evidence type="ECO:0000256" key="2">
    <source>
        <dbReference type="ARBA" id="ARBA00005560"/>
    </source>
</evidence>
<dbReference type="Gene3D" id="3.40.1190.20">
    <property type="match status" value="1"/>
</dbReference>
<sequence length="618" mass="69486">MEDKQSEGNGNDCELPAVDNDQLQTSEADMTKQLKRIRPLLPPIVPSAFTESSGASASELSKELIKMGAVTSFFPPTDSSERGLPTPQLSNIVATVDMGCKLDLKKIVLRVRNAEYNPARFPAVILRIRDPRTTSLVFSTGKMVCVGARTEDMCHLACRKYVRIMQKLDFDAKFQDFKIENMTASFDMRFPIHLERLSLAHAQFCTYEPELFAGLVYRMVNPRVVLIIFVSGKVTILGAKSRKDLDEAFTNICPVLKSFPIKQYLYDEKAKIEGFHAKLTRLVQVKNGTVGIDVIFLVAPASCSSQRNVTMVQLYVSGCGDEFPWNKELRAMDNCTAIYSQPHRQLIKLECHVLGVGQLKELYEGLQLSDLLDYTHCLTGYVADQLVLEEICKIVSDLRKRNPELIYGIRPPMLSRLFSPHCFAVCDPVMGDNGRFYVSKSLLTTYADELVPMADIITPNQFELEVLTEVKVKCEDDVILAMKKLLNTVPKVVVTSTELDVNSNKLCGYFGERSDGDRLVFHKFEVERFEERFVGTGDLFSSLLLVWLHKSNGCLVTAVSKAQASVQDVLKLTRNHSRQIHPYGELTPKSLELRIVQSKNHLISPKSSVKIIPKKIDL</sequence>
<dbReference type="PANTHER" id="PTHR10126">
    <property type="entry name" value="TATA-BOX BINDING PROTEIN"/>
    <property type="match status" value="1"/>
</dbReference>
<dbReference type="InterPro" id="IPR033710">
    <property type="entry name" value="TBP_eukaryotic"/>
</dbReference>
<gene>
    <name evidence="8" type="ORF">M514_00426</name>
</gene>
<dbReference type="InterPro" id="IPR012295">
    <property type="entry name" value="TBP_dom_sf"/>
</dbReference>
<dbReference type="Pfam" id="PF08543">
    <property type="entry name" value="Phos_pyr_kin"/>
    <property type="match status" value="1"/>
</dbReference>
<evidence type="ECO:0000259" key="7">
    <source>
        <dbReference type="Pfam" id="PF08543"/>
    </source>
</evidence>
<protein>
    <recommendedName>
        <fullName evidence="7">Pyridoxamine kinase/Phosphomethylpyrimidine kinase domain-containing protein</fullName>
    </recommendedName>
</protein>
<proteinExistence type="inferred from homology"/>
<comment type="similarity">
    <text evidence="2">Belongs to the TBP family.</text>
</comment>
<dbReference type="Pfam" id="PF00352">
    <property type="entry name" value="TBP"/>
    <property type="match status" value="2"/>
</dbReference>
<evidence type="ECO:0000256" key="6">
    <source>
        <dbReference type="SAM" id="MobiDB-lite"/>
    </source>
</evidence>
<feature type="region of interest" description="Disordered" evidence="6">
    <location>
        <begin position="1"/>
        <end position="26"/>
    </location>
</feature>
<dbReference type="AlphaFoldDB" id="A0A085NRB7"/>
<dbReference type="GO" id="GO:0003677">
    <property type="term" value="F:DNA binding"/>
    <property type="evidence" value="ECO:0007669"/>
    <property type="project" value="UniProtKB-KW"/>
</dbReference>
<dbReference type="InterPro" id="IPR029056">
    <property type="entry name" value="Ribokinase-like"/>
</dbReference>
<dbReference type="Gene3D" id="3.30.310.10">
    <property type="entry name" value="TATA-Binding Protein"/>
    <property type="match status" value="2"/>
</dbReference>
<dbReference type="HAMAP" id="MF_00408">
    <property type="entry name" value="TATA_bind_prot_arch"/>
    <property type="match status" value="1"/>
</dbReference>
<dbReference type="EMBL" id="KL367479">
    <property type="protein sequence ID" value="KFD72013.1"/>
    <property type="molecule type" value="Genomic_DNA"/>
</dbReference>
<dbReference type="SUPFAM" id="SSF55945">
    <property type="entry name" value="TATA-box binding protein-like"/>
    <property type="match status" value="2"/>
</dbReference>
<accession>A0A085NRB7</accession>
<evidence type="ECO:0000256" key="3">
    <source>
        <dbReference type="ARBA" id="ARBA00023125"/>
    </source>
</evidence>